<evidence type="ECO:0000256" key="3">
    <source>
        <dbReference type="ARBA" id="ARBA00022777"/>
    </source>
</evidence>
<gene>
    <name evidence="5" type="ORF">IAC54_05735</name>
</gene>
<name>A0A9D9E2J1_9BACT</name>
<comment type="similarity">
    <text evidence="1">Belongs to the carbohydrate kinase PfkB family.</text>
</comment>
<feature type="domain" description="Carbohydrate kinase PfkB" evidence="4">
    <location>
        <begin position="2"/>
        <end position="265"/>
    </location>
</feature>
<dbReference type="InterPro" id="IPR050306">
    <property type="entry name" value="PfkB_Carbo_kinase"/>
</dbReference>
<dbReference type="EMBL" id="JADIMW010000063">
    <property type="protein sequence ID" value="MBO8438384.1"/>
    <property type="molecule type" value="Genomic_DNA"/>
</dbReference>
<dbReference type="PROSITE" id="PS00584">
    <property type="entry name" value="PFKB_KINASES_2"/>
    <property type="match status" value="1"/>
</dbReference>
<protein>
    <submittedName>
        <fullName evidence="5">Carbohydrate kinase</fullName>
    </submittedName>
</protein>
<evidence type="ECO:0000256" key="1">
    <source>
        <dbReference type="ARBA" id="ARBA00010688"/>
    </source>
</evidence>
<sequence length="307" mass="34787">MQKVIGIGETIFDIVFRDNMRAEGVPGGSVFNTMISLGRTGLPVHFISELGDDHIGKMIVEFMKENNLSVQSVDMFPDGQTALSVAFLNEKKDAEYAFYRKYPENRLSVVWPRIDPDDIFLISSYYAINPEVRQKVIEFLNYAKERKTIVFYDPNFRKGHADKAIFMMPSLLENLEYADIVRGSKDDFVNIFGESNPEKVYKDKISFYCKILVYTDGAEGIELFTPGFRKHYPVEKLETVSTIGAGDNFNAGIIFGLIKNGVTLEMLHSLSEEVWDEIIGYASAFSKEVCLSTENYIGKTFANKLSD</sequence>
<keyword evidence="3 5" id="KW-0418">Kinase</keyword>
<keyword evidence="2" id="KW-0808">Transferase</keyword>
<dbReference type="PANTHER" id="PTHR43085:SF57">
    <property type="entry name" value="CARBOHYDRATE KINASE PFKB DOMAIN-CONTAINING PROTEIN"/>
    <property type="match status" value="1"/>
</dbReference>
<dbReference type="Gene3D" id="3.40.1190.20">
    <property type="match status" value="1"/>
</dbReference>
<comment type="caution">
    <text evidence="5">The sequence shown here is derived from an EMBL/GenBank/DDBJ whole genome shotgun (WGS) entry which is preliminary data.</text>
</comment>
<dbReference type="Proteomes" id="UP000823636">
    <property type="component" value="Unassembled WGS sequence"/>
</dbReference>
<accession>A0A9D9E2J1</accession>
<evidence type="ECO:0000256" key="2">
    <source>
        <dbReference type="ARBA" id="ARBA00022679"/>
    </source>
</evidence>
<dbReference type="SUPFAM" id="SSF53613">
    <property type="entry name" value="Ribokinase-like"/>
    <property type="match status" value="1"/>
</dbReference>
<dbReference type="GO" id="GO:0016301">
    <property type="term" value="F:kinase activity"/>
    <property type="evidence" value="ECO:0007669"/>
    <property type="project" value="UniProtKB-KW"/>
</dbReference>
<evidence type="ECO:0000313" key="5">
    <source>
        <dbReference type="EMBL" id="MBO8438384.1"/>
    </source>
</evidence>
<reference evidence="5" key="2">
    <citation type="journal article" date="2021" name="PeerJ">
        <title>Extensive microbial diversity within the chicken gut microbiome revealed by metagenomics and culture.</title>
        <authorList>
            <person name="Gilroy R."/>
            <person name="Ravi A."/>
            <person name="Getino M."/>
            <person name="Pursley I."/>
            <person name="Horton D.L."/>
            <person name="Alikhan N.F."/>
            <person name="Baker D."/>
            <person name="Gharbi K."/>
            <person name="Hall N."/>
            <person name="Watson M."/>
            <person name="Adriaenssens E.M."/>
            <person name="Foster-Nyarko E."/>
            <person name="Jarju S."/>
            <person name="Secka A."/>
            <person name="Antonio M."/>
            <person name="Oren A."/>
            <person name="Chaudhuri R.R."/>
            <person name="La Ragione R."/>
            <person name="Hildebrand F."/>
            <person name="Pallen M.J."/>
        </authorList>
    </citation>
    <scope>NUCLEOTIDE SEQUENCE</scope>
    <source>
        <strain evidence="5">G3-4614</strain>
    </source>
</reference>
<dbReference type="CDD" id="cd01167">
    <property type="entry name" value="bac_FRK"/>
    <property type="match status" value="1"/>
</dbReference>
<dbReference type="InterPro" id="IPR029056">
    <property type="entry name" value="Ribokinase-like"/>
</dbReference>
<evidence type="ECO:0000313" key="6">
    <source>
        <dbReference type="Proteomes" id="UP000823636"/>
    </source>
</evidence>
<dbReference type="InterPro" id="IPR002173">
    <property type="entry name" value="Carboh/pur_kinase_PfkB_CS"/>
</dbReference>
<dbReference type="AlphaFoldDB" id="A0A9D9E2J1"/>
<dbReference type="InterPro" id="IPR011611">
    <property type="entry name" value="PfkB_dom"/>
</dbReference>
<proteinExistence type="inferred from homology"/>
<dbReference type="Pfam" id="PF00294">
    <property type="entry name" value="PfkB"/>
    <property type="match status" value="1"/>
</dbReference>
<reference evidence="5" key="1">
    <citation type="submission" date="2020-10" db="EMBL/GenBank/DDBJ databases">
        <authorList>
            <person name="Gilroy R."/>
        </authorList>
    </citation>
    <scope>NUCLEOTIDE SEQUENCE</scope>
    <source>
        <strain evidence="5">G3-4614</strain>
    </source>
</reference>
<organism evidence="5 6">
    <name type="scientific">Candidatus Caccoplasma merdipullorum</name>
    <dbReference type="NCBI Taxonomy" id="2840718"/>
    <lineage>
        <taxon>Bacteria</taxon>
        <taxon>Pseudomonadati</taxon>
        <taxon>Bacteroidota</taxon>
        <taxon>Bacteroidia</taxon>
        <taxon>Bacteroidales</taxon>
        <taxon>Bacteroidaceae</taxon>
        <taxon>Bacteroidaceae incertae sedis</taxon>
        <taxon>Candidatus Caccoplasma</taxon>
    </lineage>
</organism>
<evidence type="ECO:0000259" key="4">
    <source>
        <dbReference type="Pfam" id="PF00294"/>
    </source>
</evidence>
<dbReference type="PANTHER" id="PTHR43085">
    <property type="entry name" value="HEXOKINASE FAMILY MEMBER"/>
    <property type="match status" value="1"/>
</dbReference>